<keyword evidence="1" id="KW-0645">Protease</keyword>
<feature type="domain" description="MPN" evidence="6">
    <location>
        <begin position="4"/>
        <end position="131"/>
    </location>
</feature>
<dbReference type="PANTHER" id="PTHR34858:SF1">
    <property type="entry name" value="CYSO-CYSTEINE PEPTIDASE"/>
    <property type="match status" value="1"/>
</dbReference>
<dbReference type="AlphaFoldDB" id="A0A2G4YSG0"/>
<protein>
    <recommendedName>
        <fullName evidence="6">MPN domain-containing protein</fullName>
    </recommendedName>
</protein>
<dbReference type="CDD" id="cd08070">
    <property type="entry name" value="MPN_like"/>
    <property type="match status" value="1"/>
</dbReference>
<sequence length="142" mass="15719">MMQLILSDKLMTQICHHVAADYPREACGLLIGLRDGGDEGQVTGVVPSPNMAADPHVSFEIDPALILKYHKQLRDKDDIILGHYHSHPEGLARPSDRDRQQNYDPAMVWVIVQVSKGHIGGVKAFLAPETQADFDVVPIVLF</sequence>
<evidence type="ECO:0000313" key="7">
    <source>
        <dbReference type="EMBL" id="PHZ85233.1"/>
    </source>
</evidence>
<evidence type="ECO:0000259" key="6">
    <source>
        <dbReference type="PROSITE" id="PS50249"/>
    </source>
</evidence>
<name>A0A2G4YSG0_9PROT</name>
<accession>A0A2G4YSG0</accession>
<keyword evidence="5" id="KW-0482">Metalloprotease</keyword>
<dbReference type="Pfam" id="PF14464">
    <property type="entry name" value="Prok-JAB"/>
    <property type="match status" value="1"/>
</dbReference>
<dbReference type="GO" id="GO:0008270">
    <property type="term" value="F:zinc ion binding"/>
    <property type="evidence" value="ECO:0007669"/>
    <property type="project" value="TreeGrafter"/>
</dbReference>
<dbReference type="PROSITE" id="PS50249">
    <property type="entry name" value="MPN"/>
    <property type="match status" value="1"/>
</dbReference>
<keyword evidence="4" id="KW-0862">Zinc</keyword>
<dbReference type="InterPro" id="IPR037518">
    <property type="entry name" value="MPN"/>
</dbReference>
<evidence type="ECO:0000256" key="3">
    <source>
        <dbReference type="ARBA" id="ARBA00022801"/>
    </source>
</evidence>
<dbReference type="InterPro" id="IPR028090">
    <property type="entry name" value="JAB_dom_prok"/>
</dbReference>
<evidence type="ECO:0000256" key="4">
    <source>
        <dbReference type="ARBA" id="ARBA00022833"/>
    </source>
</evidence>
<dbReference type="PANTHER" id="PTHR34858">
    <property type="entry name" value="CYSO-CYSTEINE PEPTIDASE"/>
    <property type="match status" value="1"/>
</dbReference>
<dbReference type="InterPro" id="IPR000555">
    <property type="entry name" value="JAMM/MPN+_dom"/>
</dbReference>
<comment type="caution">
    <text evidence="7">The sequence shown here is derived from an EMBL/GenBank/DDBJ whole genome shotgun (WGS) entry which is preliminary data.</text>
</comment>
<dbReference type="GO" id="GO:0006508">
    <property type="term" value="P:proteolysis"/>
    <property type="evidence" value="ECO:0007669"/>
    <property type="project" value="UniProtKB-KW"/>
</dbReference>
<evidence type="ECO:0000313" key="8">
    <source>
        <dbReference type="Proteomes" id="UP000229730"/>
    </source>
</evidence>
<dbReference type="OrthoDB" id="9802958at2"/>
<gene>
    <name evidence="7" type="ORF">CRD36_07440</name>
</gene>
<dbReference type="GO" id="GO:0008235">
    <property type="term" value="F:metalloexopeptidase activity"/>
    <property type="evidence" value="ECO:0007669"/>
    <property type="project" value="TreeGrafter"/>
</dbReference>
<dbReference type="Gene3D" id="3.40.140.10">
    <property type="entry name" value="Cytidine Deaminase, domain 2"/>
    <property type="match status" value="1"/>
</dbReference>
<keyword evidence="3" id="KW-0378">Hydrolase</keyword>
<dbReference type="InterPro" id="IPR051929">
    <property type="entry name" value="VirAsm_ModProt"/>
</dbReference>
<keyword evidence="8" id="KW-1185">Reference proteome</keyword>
<dbReference type="SUPFAM" id="SSF102712">
    <property type="entry name" value="JAB1/MPN domain"/>
    <property type="match status" value="1"/>
</dbReference>
<dbReference type="SMART" id="SM00232">
    <property type="entry name" value="JAB_MPN"/>
    <property type="match status" value="1"/>
</dbReference>
<evidence type="ECO:0000256" key="5">
    <source>
        <dbReference type="ARBA" id="ARBA00023049"/>
    </source>
</evidence>
<evidence type="ECO:0000256" key="1">
    <source>
        <dbReference type="ARBA" id="ARBA00022670"/>
    </source>
</evidence>
<dbReference type="InParanoid" id="A0A2G4YSG0"/>
<proteinExistence type="predicted"/>
<organism evidence="7 8">
    <name type="scientific">Paremcibacter congregatus</name>
    <dbReference type="NCBI Taxonomy" id="2043170"/>
    <lineage>
        <taxon>Bacteria</taxon>
        <taxon>Pseudomonadati</taxon>
        <taxon>Pseudomonadota</taxon>
        <taxon>Alphaproteobacteria</taxon>
        <taxon>Emcibacterales</taxon>
        <taxon>Emcibacteraceae</taxon>
        <taxon>Paremcibacter</taxon>
    </lineage>
</organism>
<dbReference type="RefSeq" id="WP_099472121.1">
    <property type="nucleotide sequence ID" value="NZ_CP041025.1"/>
</dbReference>
<keyword evidence="2" id="KW-0479">Metal-binding</keyword>
<dbReference type="EMBL" id="PDEM01000016">
    <property type="protein sequence ID" value="PHZ85233.1"/>
    <property type="molecule type" value="Genomic_DNA"/>
</dbReference>
<dbReference type="Proteomes" id="UP000229730">
    <property type="component" value="Unassembled WGS sequence"/>
</dbReference>
<reference evidence="7 8" key="1">
    <citation type="submission" date="2017-10" db="EMBL/GenBank/DDBJ databases">
        <title>Frigbacter circumglobatus gen. nov. sp. nov., isolated from sediment cultured in situ.</title>
        <authorList>
            <person name="Zhao Z."/>
        </authorList>
    </citation>
    <scope>NUCLEOTIDE SEQUENCE [LARGE SCALE GENOMIC DNA]</scope>
    <source>
        <strain evidence="7 8">ZYL</strain>
    </source>
</reference>
<evidence type="ECO:0000256" key="2">
    <source>
        <dbReference type="ARBA" id="ARBA00022723"/>
    </source>
</evidence>